<dbReference type="RefSeq" id="WP_274723285.1">
    <property type="nucleotide sequence ID" value="NZ_JARBFT010000011.1"/>
</dbReference>
<reference evidence="3 4" key="1">
    <citation type="submission" date="2023-02" db="EMBL/GenBank/DDBJ databases">
        <title>Vibrio intestini sp. nov., a close relative of Vibrio cholerae isolated from the intestine of Healthy Culter dabryi.</title>
        <authorList>
            <person name="Wu N."/>
        </authorList>
    </citation>
    <scope>NUCLEOTIDE SEQUENCE [LARGE SCALE GENOMIC DNA]</scope>
    <source>
        <strain evidence="3 4">DSL-7</strain>
    </source>
</reference>
<accession>A0ABT5V379</accession>
<name>A0ABT5V379_9VIBR</name>
<dbReference type="PANTHER" id="PTHR30160:SF21">
    <property type="entry name" value="LIPOPOLYSACCHARIDE CORE HEPTOSYLTRANSFERASE OPSX"/>
    <property type="match status" value="1"/>
</dbReference>
<dbReference type="CDD" id="cd03789">
    <property type="entry name" value="GT9_LPS_heptosyltransferase"/>
    <property type="match status" value="1"/>
</dbReference>
<protein>
    <submittedName>
        <fullName evidence="3">Glycosyltransferase family 9 protein</fullName>
    </submittedName>
</protein>
<organism evidence="3 4">
    <name type="scientific">Vibrio chanodichtyis</name>
    <dbReference type="NCBI Taxonomy" id="3027932"/>
    <lineage>
        <taxon>Bacteria</taxon>
        <taxon>Pseudomonadati</taxon>
        <taxon>Pseudomonadota</taxon>
        <taxon>Gammaproteobacteria</taxon>
        <taxon>Vibrionales</taxon>
        <taxon>Vibrionaceae</taxon>
        <taxon>Vibrio</taxon>
    </lineage>
</organism>
<sequence>MPLFSAPPNSVCFVRLSAIGDVCHAVAAVQNLQQFWPETQVTWVVGKVEAQLLQGLPNVEFIVFDKKAGWTGIKAVWQQLKGRKFDALVHMQLALRASLLTLGIRARYKVGFSFKRAKEGQWLFTNRKIADTESAHVLDSFFSFTEFLGVPRQTPSWSLAISVQDRQFARTQLGQQPTIVICPAASKDERNWLTERYAQFADYVISQGYQVALCGSPTQREQQLAANISQLMTHPVLNLVGKTSLKQLTAVLGEAKLVLAPDSGPAHIATTQGTPVLGLYAHSNPKRTGPYFNMDDVVSVYEQAVTQQQGKPLAELAWSTRAKGTDLMQTITVDVVINQFDRIMSRATHLGNSTHG</sequence>
<evidence type="ECO:0000256" key="2">
    <source>
        <dbReference type="ARBA" id="ARBA00022679"/>
    </source>
</evidence>
<dbReference type="Proteomes" id="UP001216189">
    <property type="component" value="Unassembled WGS sequence"/>
</dbReference>
<dbReference type="PANTHER" id="PTHR30160">
    <property type="entry name" value="TETRAACYLDISACCHARIDE 4'-KINASE-RELATED"/>
    <property type="match status" value="1"/>
</dbReference>
<keyword evidence="4" id="KW-1185">Reference proteome</keyword>
<dbReference type="Gene3D" id="3.40.50.2000">
    <property type="entry name" value="Glycogen Phosphorylase B"/>
    <property type="match status" value="2"/>
</dbReference>
<keyword evidence="2" id="KW-0808">Transferase</keyword>
<comment type="caution">
    <text evidence="3">The sequence shown here is derived from an EMBL/GenBank/DDBJ whole genome shotgun (WGS) entry which is preliminary data.</text>
</comment>
<dbReference type="InterPro" id="IPR051199">
    <property type="entry name" value="LPS_LOS_Heptosyltrfase"/>
</dbReference>
<dbReference type="InterPro" id="IPR002201">
    <property type="entry name" value="Glyco_trans_9"/>
</dbReference>
<evidence type="ECO:0000256" key="1">
    <source>
        <dbReference type="ARBA" id="ARBA00022676"/>
    </source>
</evidence>
<proteinExistence type="predicted"/>
<gene>
    <name evidence="3" type="ORF">PUN32_11150</name>
</gene>
<dbReference type="SUPFAM" id="SSF53756">
    <property type="entry name" value="UDP-Glycosyltransferase/glycogen phosphorylase"/>
    <property type="match status" value="1"/>
</dbReference>
<dbReference type="EMBL" id="JARBFT010000011">
    <property type="protein sequence ID" value="MDE1515567.1"/>
    <property type="molecule type" value="Genomic_DNA"/>
</dbReference>
<evidence type="ECO:0000313" key="3">
    <source>
        <dbReference type="EMBL" id="MDE1515567.1"/>
    </source>
</evidence>
<dbReference type="Pfam" id="PF01075">
    <property type="entry name" value="Glyco_transf_9"/>
    <property type="match status" value="1"/>
</dbReference>
<evidence type="ECO:0000313" key="4">
    <source>
        <dbReference type="Proteomes" id="UP001216189"/>
    </source>
</evidence>
<keyword evidence="1" id="KW-0328">Glycosyltransferase</keyword>